<dbReference type="GO" id="GO:0003677">
    <property type="term" value="F:DNA binding"/>
    <property type="evidence" value="ECO:0007669"/>
    <property type="project" value="UniProtKB-KW"/>
</dbReference>
<feature type="region of interest" description="Disordered" evidence="5">
    <location>
        <begin position="690"/>
        <end position="720"/>
    </location>
</feature>
<protein>
    <submittedName>
        <fullName evidence="7">DUF1768 domain-containing protein</fullName>
    </submittedName>
</protein>
<dbReference type="InterPro" id="IPR051212">
    <property type="entry name" value="Type-I_RE_S_subunit"/>
</dbReference>
<evidence type="ECO:0000256" key="5">
    <source>
        <dbReference type="SAM" id="MobiDB-lite"/>
    </source>
</evidence>
<dbReference type="PANTHER" id="PTHR43140:SF1">
    <property type="entry name" value="TYPE I RESTRICTION ENZYME ECOKI SPECIFICITY SUBUNIT"/>
    <property type="match status" value="1"/>
</dbReference>
<evidence type="ECO:0000256" key="3">
    <source>
        <dbReference type="ARBA" id="ARBA00022747"/>
    </source>
</evidence>
<dbReference type="SUPFAM" id="SSF116734">
    <property type="entry name" value="DNA methylase specificity domain"/>
    <property type="match status" value="2"/>
</dbReference>
<evidence type="ECO:0000313" key="7">
    <source>
        <dbReference type="EMBL" id="NGN45225.1"/>
    </source>
</evidence>
<dbReference type="GO" id="GO:0009307">
    <property type="term" value="P:DNA restriction-modification system"/>
    <property type="evidence" value="ECO:0007669"/>
    <property type="project" value="UniProtKB-KW"/>
</dbReference>
<organism evidence="7 8">
    <name type="scientific">Mesorhizobium zhangyense</name>
    <dbReference type="NCBI Taxonomy" id="1776730"/>
    <lineage>
        <taxon>Bacteria</taxon>
        <taxon>Pseudomonadati</taxon>
        <taxon>Pseudomonadota</taxon>
        <taxon>Alphaproteobacteria</taxon>
        <taxon>Hyphomicrobiales</taxon>
        <taxon>Phyllobacteriaceae</taxon>
        <taxon>Mesorhizobium</taxon>
    </lineage>
</organism>
<feature type="region of interest" description="Disordered" evidence="5">
    <location>
        <begin position="197"/>
        <end position="255"/>
    </location>
</feature>
<dbReference type="PANTHER" id="PTHR43140">
    <property type="entry name" value="TYPE-1 RESTRICTION ENZYME ECOKI SPECIFICITY PROTEIN"/>
    <property type="match status" value="1"/>
</dbReference>
<dbReference type="Gene3D" id="1.10.357.40">
    <property type="entry name" value="YbiA-like"/>
    <property type="match status" value="1"/>
</dbReference>
<evidence type="ECO:0000256" key="4">
    <source>
        <dbReference type="ARBA" id="ARBA00023125"/>
    </source>
</evidence>
<gene>
    <name evidence="7" type="ORF">G6N74_29675</name>
</gene>
<evidence type="ECO:0000256" key="1">
    <source>
        <dbReference type="ARBA" id="ARBA00000022"/>
    </source>
</evidence>
<dbReference type="Gene3D" id="3.90.220.20">
    <property type="entry name" value="DNA methylase specificity domains"/>
    <property type="match status" value="2"/>
</dbReference>
<dbReference type="CDD" id="cd15457">
    <property type="entry name" value="NADAR"/>
    <property type="match status" value="1"/>
</dbReference>
<keyword evidence="4" id="KW-0238">DNA-binding</keyword>
<dbReference type="InterPro" id="IPR037238">
    <property type="entry name" value="YbiA-like_sf"/>
</dbReference>
<evidence type="ECO:0000313" key="8">
    <source>
        <dbReference type="Proteomes" id="UP000481252"/>
    </source>
</evidence>
<dbReference type="Pfam" id="PF08719">
    <property type="entry name" value="NADAR"/>
    <property type="match status" value="1"/>
</dbReference>
<dbReference type="Gene3D" id="1.10.287.1120">
    <property type="entry name" value="Bipartite methylase S protein"/>
    <property type="match status" value="1"/>
</dbReference>
<feature type="compositionally biased region" description="Acidic residues" evidence="5">
    <location>
        <begin position="693"/>
        <end position="720"/>
    </location>
</feature>
<comment type="caution">
    <text evidence="7">The sequence shown here is derived from an EMBL/GenBank/DDBJ whole genome shotgun (WGS) entry which is preliminary data.</text>
</comment>
<dbReference type="SUPFAM" id="SSF143990">
    <property type="entry name" value="YbiA-like"/>
    <property type="match status" value="1"/>
</dbReference>
<name>A0A7C9VAS3_9HYPH</name>
<dbReference type="Proteomes" id="UP000481252">
    <property type="component" value="Unassembled WGS sequence"/>
</dbReference>
<feature type="domain" description="NADAR" evidence="6">
    <location>
        <begin position="18"/>
        <end position="163"/>
    </location>
</feature>
<accession>A0A7C9VAS3</accession>
<dbReference type="CDD" id="cd16961">
    <property type="entry name" value="RMtype1_S_TRD-CR_like"/>
    <property type="match status" value="1"/>
</dbReference>
<sequence length="720" mass="81217">MSQASQVRTYDPSASVVFLKTNERFGGLSNMAPGFPLRVNGVRIRTSEALYQACRFPHMPEVQQLIIGENSPMTAKMRSKPYRRVSRHDWDFVRVKIMRWCLRVKLAQNWREFGRLLLATGHRPIVEQSRKDDFWGAKVADDGTLVGMNVLGRLLMELREQLKGDEAEGLRFIEPPAISEFLLFGQPIEAVQAAPNAEIPGWPPQRSSQADAAPPPPSDPQPSLFEQPMISSEQAIERRQSTAPDQSGAEPGRYPAYKPAKVHWLGEIPAHWSEKRGKYFFREIDERSQTGEEELLSVSHTTGVTPRSQKTVTMFKAESYVGHKVARPNDVVINTMWAWMSALGVSKNVGIVSPAYGVYRPLNQQDFLPEYVGYLLRTPLLRWEYICRSTGIRSSRLRLYPDKFLDIAFPCPPLPEQERMVAFLRAKEVQIRRLIRNKRRLIGLLNEQKQAIINRAVTRGLNPNAPTKPTGIDWMPEVPAHWDVRMLSRLAVKLQTGPFGSQLHQADYVEDGVPVINPMHLIDGSIRPDRETTVNAKTAERLTRHALTPGEIVIARRGELGRCALVREVDGPMLCGTGCMTLRLSEGVPRFFFEFLSSASVRRFLDERSIGATMQNLNPSIIGSIQTVVPPEDEQEAIIREIEDTNSTFATLEGKAQDEIRLVREYRERMIADVITGKMDVRHIEIAAPADEPIAEEDDALEEELEGDDAEVMEGADADE</sequence>
<dbReference type="EMBL" id="JAAKZG010000029">
    <property type="protein sequence ID" value="NGN45225.1"/>
    <property type="molecule type" value="Genomic_DNA"/>
</dbReference>
<dbReference type="RefSeq" id="WP_165121597.1">
    <property type="nucleotide sequence ID" value="NZ_JAAKZG010000029.1"/>
</dbReference>
<keyword evidence="3" id="KW-0680">Restriction system</keyword>
<reference evidence="7 8" key="1">
    <citation type="submission" date="2020-02" db="EMBL/GenBank/DDBJ databases">
        <title>Genome sequence of the type strain CGMCC 1.15528 of Mesorhizobium zhangyense.</title>
        <authorList>
            <person name="Gao J."/>
            <person name="Sun J."/>
        </authorList>
    </citation>
    <scope>NUCLEOTIDE SEQUENCE [LARGE SCALE GENOMIC DNA]</scope>
    <source>
        <strain evidence="7 8">CGMCC 1.15528</strain>
    </source>
</reference>
<evidence type="ECO:0000256" key="2">
    <source>
        <dbReference type="ARBA" id="ARBA00000751"/>
    </source>
</evidence>
<dbReference type="InterPro" id="IPR044946">
    <property type="entry name" value="Restrct_endonuc_typeI_TRD_sf"/>
</dbReference>
<keyword evidence="8" id="KW-1185">Reference proteome</keyword>
<dbReference type="AlphaFoldDB" id="A0A7C9VAS3"/>
<comment type="catalytic activity">
    <reaction evidence="2">
        <text>2,5-diamino-6-hydroxy-4-(5-phosphoribosylamino)-pyrimidine + H2O = 2,5,6-triamino-4-hydroxypyrimidine + D-ribose 5-phosphate</text>
        <dbReference type="Rhea" id="RHEA:23436"/>
        <dbReference type="ChEBI" id="CHEBI:15377"/>
        <dbReference type="ChEBI" id="CHEBI:58614"/>
        <dbReference type="ChEBI" id="CHEBI:78346"/>
        <dbReference type="ChEBI" id="CHEBI:137796"/>
    </reaction>
</comment>
<proteinExistence type="predicted"/>
<dbReference type="InterPro" id="IPR012816">
    <property type="entry name" value="NADAR"/>
</dbReference>
<evidence type="ECO:0000259" key="6">
    <source>
        <dbReference type="Pfam" id="PF08719"/>
    </source>
</evidence>
<comment type="catalytic activity">
    <reaction evidence="1">
        <text>5-amino-6-(5-phospho-D-ribosylamino)uracil + H2O = 5,6-diaminouracil + D-ribose 5-phosphate</text>
        <dbReference type="Rhea" id="RHEA:55020"/>
        <dbReference type="ChEBI" id="CHEBI:15377"/>
        <dbReference type="ChEBI" id="CHEBI:46252"/>
        <dbReference type="ChEBI" id="CHEBI:58453"/>
        <dbReference type="ChEBI" id="CHEBI:78346"/>
    </reaction>
</comment>